<dbReference type="Gene3D" id="3.40.50.150">
    <property type="entry name" value="Vaccinia Virus protein VP39"/>
    <property type="match status" value="1"/>
</dbReference>
<dbReference type="SUPFAM" id="SSF53335">
    <property type="entry name" value="S-adenosyl-L-methionine-dependent methyltransferases"/>
    <property type="match status" value="1"/>
</dbReference>
<keyword evidence="2" id="KW-0820">tRNA-binding</keyword>
<evidence type="ECO:0000256" key="3">
    <source>
        <dbReference type="ARBA" id="ARBA00022603"/>
    </source>
</evidence>
<gene>
    <name evidence="12" type="ORF">N0F65_009909</name>
</gene>
<keyword evidence="7 9" id="KW-0694">RNA-binding</keyword>
<feature type="region of interest" description="Disordered" evidence="10">
    <location>
        <begin position="1"/>
        <end position="93"/>
    </location>
</feature>
<comment type="caution">
    <text evidence="9">Lacks conserved residue(s) required for the propagation of feature annotation.</text>
</comment>
<evidence type="ECO:0000256" key="6">
    <source>
        <dbReference type="ARBA" id="ARBA00022694"/>
    </source>
</evidence>
<dbReference type="PRINTS" id="PR02008">
    <property type="entry name" value="RCMTFAMILY"/>
</dbReference>
<evidence type="ECO:0000259" key="11">
    <source>
        <dbReference type="PROSITE" id="PS51686"/>
    </source>
</evidence>
<keyword evidence="13" id="KW-1185">Reference proteome</keyword>
<dbReference type="GO" id="GO:0005634">
    <property type="term" value="C:nucleus"/>
    <property type="evidence" value="ECO:0007669"/>
    <property type="project" value="UniProtKB-SubCell"/>
</dbReference>
<dbReference type="InterPro" id="IPR023270">
    <property type="entry name" value="RCMT_NCL1"/>
</dbReference>
<name>A0AAV2YF31_9STRA</name>
<accession>A0AAV2YF31</accession>
<evidence type="ECO:0000256" key="1">
    <source>
        <dbReference type="ARBA" id="ARBA00004123"/>
    </source>
</evidence>
<dbReference type="PRINTS" id="PR02011">
    <property type="entry name" value="RCMTNCL1"/>
</dbReference>
<dbReference type="InterPro" id="IPR023267">
    <property type="entry name" value="RCMT"/>
</dbReference>
<comment type="subcellular location">
    <subcellularLocation>
        <location evidence="1">Nucleus</location>
    </subcellularLocation>
</comment>
<dbReference type="InterPro" id="IPR049560">
    <property type="entry name" value="MeTrfase_RsmB-F_NOP2_cat"/>
</dbReference>
<dbReference type="GO" id="GO:0030488">
    <property type="term" value="P:tRNA methylation"/>
    <property type="evidence" value="ECO:0007669"/>
    <property type="project" value="UniProtKB-ARBA"/>
</dbReference>
<organism evidence="12 13">
    <name type="scientific">Lagenidium giganteum</name>
    <dbReference type="NCBI Taxonomy" id="4803"/>
    <lineage>
        <taxon>Eukaryota</taxon>
        <taxon>Sar</taxon>
        <taxon>Stramenopiles</taxon>
        <taxon>Oomycota</taxon>
        <taxon>Peronosporomycetes</taxon>
        <taxon>Pythiales</taxon>
        <taxon>Pythiaceae</taxon>
    </lineage>
</organism>
<reference evidence="12" key="1">
    <citation type="submission" date="2022-11" db="EMBL/GenBank/DDBJ databases">
        <authorList>
            <person name="Morgan W.R."/>
            <person name="Tartar A."/>
        </authorList>
    </citation>
    <scope>NUCLEOTIDE SEQUENCE</scope>
    <source>
        <strain evidence="12">ARSEF 373</strain>
    </source>
</reference>
<keyword evidence="4 9" id="KW-0808">Transferase</keyword>
<dbReference type="Pfam" id="PF25376">
    <property type="entry name" value="Pre-PUA_NSUN2"/>
    <property type="match status" value="1"/>
</dbReference>
<feature type="binding site" evidence="9">
    <location>
        <position position="272"/>
    </location>
    <ligand>
        <name>S-adenosyl-L-methionine</name>
        <dbReference type="ChEBI" id="CHEBI:59789"/>
    </ligand>
</feature>
<dbReference type="PROSITE" id="PS51686">
    <property type="entry name" value="SAM_MT_RSMB_NOP"/>
    <property type="match status" value="1"/>
</dbReference>
<proteinExistence type="inferred from homology"/>
<sequence length="720" mass="79876">MAGAKAQQRHKQQQKPKPQKHSQHVYESDGDSDSEDGGNLAAIPLKSLEHGRVRDFIAELDQDQQKRPSKRTRAEREKNALEQQKKRSRQDKAEKIVWRKFDRANPLFEQYYKQLLGLDDTKWEALVASQKQPVAVHVRVNGNYKSLGEIVAGSLQCDFDIHDMTVKLVGGDEHLVTFAPVEWVGGNHVWKLTLDSKAFRKCQPLADLSNYFRTQCQLGTLLRQEPTTSIIPTFLNAQPGEMVLDLCGGGEHRAPIIAETLCNGKGVLVVNERDSNVAAAAVRSVNRTLAKSPEVVVTAHKPSDFPLPYDEASGAMATTGPFDRVICCAPCSGDGLVRKIPEKWRTWSPANAWKFHLSQLAVASKALALAKVGGHVLYATRSLNPIEDEAVVAELLRAGQRAYELVDLSEILPDLVRGQGIASWPVLDAEMNQVASWEEASTELKKSLRPSMWPPTGSEQEQMHLDRCVRLLPHQNDTYGLFIAVLKKVKQSSVAVAGPAALPPAAATSKEEKKRLKAAKKALGSYLVAEDKNFQSIAAFYGLSGELTRQHFMERGGFAKDKPVHYVSPAVTKFLQRTYKGRLHVHKAGVEVFRRHSNQYDLTDDGVRALLPFLQQRVLSQKLEDFSALMSSKEIWLKNAAEETSAILQEMGEGSFVVVLDDMEPAQTGDQDIVLLAALRHNSYSLTSNAGTIARVKVLLSELNVGEEEDDGYDSYEFED</sequence>
<comment type="similarity">
    <text evidence="9">Belongs to the class I-like SAM-binding methyltransferase superfamily. RsmB/NOP family.</text>
</comment>
<feature type="compositionally biased region" description="Basic residues" evidence="10">
    <location>
        <begin position="7"/>
        <end position="23"/>
    </location>
</feature>
<keyword evidence="5 9" id="KW-0949">S-adenosyl-L-methionine</keyword>
<dbReference type="Proteomes" id="UP001146120">
    <property type="component" value="Unassembled WGS sequence"/>
</dbReference>
<evidence type="ECO:0000256" key="5">
    <source>
        <dbReference type="ARBA" id="ARBA00022691"/>
    </source>
</evidence>
<evidence type="ECO:0000256" key="7">
    <source>
        <dbReference type="ARBA" id="ARBA00022884"/>
    </source>
</evidence>
<keyword evidence="8" id="KW-0539">Nucleus</keyword>
<evidence type="ECO:0000313" key="12">
    <source>
        <dbReference type="EMBL" id="DAZ93787.1"/>
    </source>
</evidence>
<evidence type="ECO:0000256" key="8">
    <source>
        <dbReference type="ARBA" id="ARBA00023242"/>
    </source>
</evidence>
<comment type="caution">
    <text evidence="12">The sequence shown here is derived from an EMBL/GenBank/DDBJ whole genome shotgun (WGS) entry which is preliminary data.</text>
</comment>
<protein>
    <recommendedName>
        <fullName evidence="11">SAM-dependent MTase RsmB/NOP-type domain-containing protein</fullName>
    </recommendedName>
</protein>
<dbReference type="InterPro" id="IPR029063">
    <property type="entry name" value="SAM-dependent_MTases_sf"/>
</dbReference>
<feature type="compositionally biased region" description="Basic and acidic residues" evidence="10">
    <location>
        <begin position="72"/>
        <end position="93"/>
    </location>
</feature>
<evidence type="ECO:0000313" key="13">
    <source>
        <dbReference type="Proteomes" id="UP001146120"/>
    </source>
</evidence>
<dbReference type="AlphaFoldDB" id="A0AAV2YF31"/>
<dbReference type="InterPro" id="IPR001678">
    <property type="entry name" value="MeTrfase_RsmB-F_NOP2_dom"/>
</dbReference>
<keyword evidence="3 9" id="KW-0489">Methyltransferase</keyword>
<evidence type="ECO:0000256" key="2">
    <source>
        <dbReference type="ARBA" id="ARBA00022555"/>
    </source>
</evidence>
<dbReference type="PANTHER" id="PTHR22808:SF1">
    <property type="entry name" value="RNA CYTOSINE-C(5)-METHYLTRANSFERASE NSUN2-RELATED"/>
    <property type="match status" value="1"/>
</dbReference>
<dbReference type="PANTHER" id="PTHR22808">
    <property type="entry name" value="NCL1 YEAST -RELATED NOL1/NOP2/FMU SUN DOMAIN-CONTAINING"/>
    <property type="match status" value="1"/>
</dbReference>
<reference evidence="12" key="2">
    <citation type="journal article" date="2023" name="Microbiol Resour">
        <title>Decontamination and Annotation of the Draft Genome Sequence of the Oomycete Lagenidium giganteum ARSEF 373.</title>
        <authorList>
            <person name="Morgan W.R."/>
            <person name="Tartar A."/>
        </authorList>
    </citation>
    <scope>NUCLEOTIDE SEQUENCE</scope>
    <source>
        <strain evidence="12">ARSEF 373</strain>
    </source>
</reference>
<evidence type="ECO:0000256" key="10">
    <source>
        <dbReference type="SAM" id="MobiDB-lite"/>
    </source>
</evidence>
<dbReference type="EMBL" id="DAKRPA010000291">
    <property type="protein sequence ID" value="DAZ93787.1"/>
    <property type="molecule type" value="Genomic_DNA"/>
</dbReference>
<dbReference type="GO" id="GO:0016428">
    <property type="term" value="F:tRNA (cytidine-5-)-methyltransferase activity"/>
    <property type="evidence" value="ECO:0007669"/>
    <property type="project" value="InterPro"/>
</dbReference>
<dbReference type="GO" id="GO:0000049">
    <property type="term" value="F:tRNA binding"/>
    <property type="evidence" value="ECO:0007669"/>
    <property type="project" value="UniProtKB-KW"/>
</dbReference>
<keyword evidence="6" id="KW-0819">tRNA processing</keyword>
<feature type="domain" description="SAM-dependent MTase RsmB/NOP-type" evidence="11">
    <location>
        <begin position="126"/>
        <end position="489"/>
    </location>
</feature>
<dbReference type="Pfam" id="PF01189">
    <property type="entry name" value="Methyltr_RsmB-F"/>
    <property type="match status" value="1"/>
</dbReference>
<dbReference type="InterPro" id="IPR057285">
    <property type="entry name" value="Pre-PUA_NSUN2"/>
</dbReference>
<evidence type="ECO:0000256" key="4">
    <source>
        <dbReference type="ARBA" id="ARBA00022679"/>
    </source>
</evidence>
<feature type="compositionally biased region" description="Basic and acidic residues" evidence="10">
    <location>
        <begin position="47"/>
        <end position="57"/>
    </location>
</feature>
<evidence type="ECO:0000256" key="9">
    <source>
        <dbReference type="PROSITE-ProRule" id="PRU01023"/>
    </source>
</evidence>